<evidence type="ECO:0000313" key="3">
    <source>
        <dbReference type="Proteomes" id="UP001367508"/>
    </source>
</evidence>
<name>A0AAN9PPK0_CANGL</name>
<gene>
    <name evidence="2" type="ORF">VNO77_40372</name>
</gene>
<feature type="region of interest" description="Disordered" evidence="1">
    <location>
        <begin position="1"/>
        <end position="80"/>
    </location>
</feature>
<dbReference type="EMBL" id="JAYMYQ010000010">
    <property type="protein sequence ID" value="KAK7307370.1"/>
    <property type="molecule type" value="Genomic_DNA"/>
</dbReference>
<accession>A0AAN9PPK0</accession>
<sequence>MDGDGGIKTREKQGRISIAKEGNDITAADPSSSQSQASTCQTPQVSVTLNHSNQEEPSSSHSQPQSPQLSDTQINHNQQMLTKTLNKPIFGSMMYTCLLEYNVIL</sequence>
<comment type="caution">
    <text evidence="2">The sequence shown here is derived from an EMBL/GenBank/DDBJ whole genome shotgun (WGS) entry which is preliminary data.</text>
</comment>
<protein>
    <submittedName>
        <fullName evidence="2">Uncharacterized protein</fullName>
    </submittedName>
</protein>
<feature type="compositionally biased region" description="Basic and acidic residues" evidence="1">
    <location>
        <begin position="1"/>
        <end position="14"/>
    </location>
</feature>
<feature type="compositionally biased region" description="Polar residues" evidence="1">
    <location>
        <begin position="69"/>
        <end position="80"/>
    </location>
</feature>
<dbReference type="AlphaFoldDB" id="A0AAN9PPK0"/>
<feature type="compositionally biased region" description="Low complexity" evidence="1">
    <location>
        <begin position="26"/>
        <end position="68"/>
    </location>
</feature>
<reference evidence="2 3" key="1">
    <citation type="submission" date="2024-01" db="EMBL/GenBank/DDBJ databases">
        <title>The genomes of 5 underutilized Papilionoideae crops provide insights into root nodulation and disease resistanc.</title>
        <authorList>
            <person name="Jiang F."/>
        </authorList>
    </citation>
    <scope>NUCLEOTIDE SEQUENCE [LARGE SCALE GENOMIC DNA]</scope>
    <source>
        <strain evidence="2">LVBAO_FW01</strain>
        <tissue evidence="2">Leaves</tissue>
    </source>
</reference>
<dbReference type="Proteomes" id="UP001367508">
    <property type="component" value="Unassembled WGS sequence"/>
</dbReference>
<proteinExistence type="predicted"/>
<evidence type="ECO:0000256" key="1">
    <source>
        <dbReference type="SAM" id="MobiDB-lite"/>
    </source>
</evidence>
<organism evidence="2 3">
    <name type="scientific">Canavalia gladiata</name>
    <name type="common">Sword bean</name>
    <name type="synonym">Dolichos gladiatus</name>
    <dbReference type="NCBI Taxonomy" id="3824"/>
    <lineage>
        <taxon>Eukaryota</taxon>
        <taxon>Viridiplantae</taxon>
        <taxon>Streptophyta</taxon>
        <taxon>Embryophyta</taxon>
        <taxon>Tracheophyta</taxon>
        <taxon>Spermatophyta</taxon>
        <taxon>Magnoliopsida</taxon>
        <taxon>eudicotyledons</taxon>
        <taxon>Gunneridae</taxon>
        <taxon>Pentapetalae</taxon>
        <taxon>rosids</taxon>
        <taxon>fabids</taxon>
        <taxon>Fabales</taxon>
        <taxon>Fabaceae</taxon>
        <taxon>Papilionoideae</taxon>
        <taxon>50 kb inversion clade</taxon>
        <taxon>NPAAA clade</taxon>
        <taxon>indigoferoid/millettioid clade</taxon>
        <taxon>Phaseoleae</taxon>
        <taxon>Canavalia</taxon>
    </lineage>
</organism>
<evidence type="ECO:0000313" key="2">
    <source>
        <dbReference type="EMBL" id="KAK7307370.1"/>
    </source>
</evidence>
<keyword evidence="3" id="KW-1185">Reference proteome</keyword>